<gene>
    <name evidence="1" type="ORF">V6N11_070384</name>
</gene>
<reference evidence="1 2" key="1">
    <citation type="journal article" date="2024" name="G3 (Bethesda)">
        <title>Genome assembly of Hibiscus sabdariffa L. provides insights into metabolisms of medicinal natural products.</title>
        <authorList>
            <person name="Kim T."/>
        </authorList>
    </citation>
    <scope>NUCLEOTIDE SEQUENCE [LARGE SCALE GENOMIC DNA]</scope>
    <source>
        <strain evidence="1">TK-2024</strain>
        <tissue evidence="1">Old leaves</tissue>
    </source>
</reference>
<sequence>MIDIFYKSFTLSKWLLLGSLSYKEIGPVQIQLCFMSLLRRQLYLDRWDKAAILYGLQFNPCAWVFSIRRWRVAARQGLEELSFLLGGVLFDFDCV</sequence>
<evidence type="ECO:0000313" key="2">
    <source>
        <dbReference type="Proteomes" id="UP001396334"/>
    </source>
</evidence>
<dbReference type="Proteomes" id="UP001396334">
    <property type="component" value="Unassembled WGS sequence"/>
</dbReference>
<accession>A0ABR2QEU7</accession>
<dbReference type="EMBL" id="JBBPBN010000040">
    <property type="protein sequence ID" value="KAK8999208.1"/>
    <property type="molecule type" value="Genomic_DNA"/>
</dbReference>
<keyword evidence="2" id="KW-1185">Reference proteome</keyword>
<name>A0ABR2QEU7_9ROSI</name>
<evidence type="ECO:0000313" key="1">
    <source>
        <dbReference type="EMBL" id="KAK8999208.1"/>
    </source>
</evidence>
<organism evidence="1 2">
    <name type="scientific">Hibiscus sabdariffa</name>
    <name type="common">roselle</name>
    <dbReference type="NCBI Taxonomy" id="183260"/>
    <lineage>
        <taxon>Eukaryota</taxon>
        <taxon>Viridiplantae</taxon>
        <taxon>Streptophyta</taxon>
        <taxon>Embryophyta</taxon>
        <taxon>Tracheophyta</taxon>
        <taxon>Spermatophyta</taxon>
        <taxon>Magnoliopsida</taxon>
        <taxon>eudicotyledons</taxon>
        <taxon>Gunneridae</taxon>
        <taxon>Pentapetalae</taxon>
        <taxon>rosids</taxon>
        <taxon>malvids</taxon>
        <taxon>Malvales</taxon>
        <taxon>Malvaceae</taxon>
        <taxon>Malvoideae</taxon>
        <taxon>Hibiscus</taxon>
    </lineage>
</organism>
<protein>
    <submittedName>
        <fullName evidence="1">Uncharacterized protein</fullName>
    </submittedName>
</protein>
<proteinExistence type="predicted"/>
<comment type="caution">
    <text evidence="1">The sequence shown here is derived from an EMBL/GenBank/DDBJ whole genome shotgun (WGS) entry which is preliminary data.</text>
</comment>